<name>A0ABR9JBF5_9MICC</name>
<comment type="subcellular location">
    <subcellularLocation>
        <location evidence="1">Periplasm</location>
    </subcellularLocation>
</comment>
<keyword evidence="3" id="KW-0732">Signal</keyword>
<evidence type="ECO:0000259" key="5">
    <source>
        <dbReference type="Pfam" id="PF09084"/>
    </source>
</evidence>
<protein>
    <submittedName>
        <fullName evidence="6">NitT/TauT family transport system substrate-binding protein</fullName>
    </submittedName>
</protein>
<dbReference type="SUPFAM" id="SSF53850">
    <property type="entry name" value="Periplasmic binding protein-like II"/>
    <property type="match status" value="1"/>
</dbReference>
<proteinExistence type="inferred from homology"/>
<evidence type="ECO:0000256" key="2">
    <source>
        <dbReference type="ARBA" id="ARBA00010742"/>
    </source>
</evidence>
<dbReference type="Proteomes" id="UP000643525">
    <property type="component" value="Unassembled WGS sequence"/>
</dbReference>
<feature type="domain" description="SsuA/THI5-like" evidence="5">
    <location>
        <begin position="58"/>
        <end position="274"/>
    </location>
</feature>
<comment type="similarity">
    <text evidence="2">Belongs to the bacterial solute-binding protein SsuA/TauA family.</text>
</comment>
<gene>
    <name evidence="6" type="ORF">H4W27_000385</name>
</gene>
<accession>A0ABR9JBF5</accession>
<dbReference type="InterPro" id="IPR015168">
    <property type="entry name" value="SsuA/THI5"/>
</dbReference>
<dbReference type="PROSITE" id="PS51257">
    <property type="entry name" value="PROKAR_LIPOPROTEIN"/>
    <property type="match status" value="1"/>
</dbReference>
<evidence type="ECO:0000313" key="7">
    <source>
        <dbReference type="Proteomes" id="UP000643525"/>
    </source>
</evidence>
<dbReference type="Gene3D" id="3.40.190.10">
    <property type="entry name" value="Periplasmic binding protein-like II"/>
    <property type="match status" value="2"/>
</dbReference>
<evidence type="ECO:0000256" key="3">
    <source>
        <dbReference type="ARBA" id="ARBA00022729"/>
    </source>
</evidence>
<dbReference type="PANTHER" id="PTHR30024:SF47">
    <property type="entry name" value="TAURINE-BINDING PERIPLASMIC PROTEIN"/>
    <property type="match status" value="1"/>
</dbReference>
<reference evidence="6 7" key="1">
    <citation type="submission" date="2020-10" db="EMBL/GenBank/DDBJ databases">
        <title>Sequencing the genomes of 1000 actinobacteria strains.</title>
        <authorList>
            <person name="Klenk H.-P."/>
        </authorList>
    </citation>
    <scope>NUCLEOTIDE SEQUENCE [LARGE SCALE GENOMIC DNA]</scope>
    <source>
        <strain evidence="6 7">DSM 15666</strain>
    </source>
</reference>
<dbReference type="RefSeq" id="WP_192594443.1">
    <property type="nucleotide sequence ID" value="NZ_BAAALJ010000017.1"/>
</dbReference>
<sequence>MKNLSRGALALCAALALTSCGSGSPSGDADDEPAEDTGAEAQDGELTEVEVGVIPIVDVASIYLGDQEGIFEEHGIDLTLTLAQGGAAIIPAVQSGDFDFGFSNVTSLLVAADSGLPLQMVAAGPQTTGDSENDFSAVMVKSDSGIETVADLEGKRVAVNTLNNIFDSVISEGVLEAGGDPANVDFVEVGFPDMIAQLESDNVDAVSAVDPFTTVADNEGYERIFAPFADVVDELGVGTYFASQQLVDEDPELVESFYTAMQESQAYADENPDAVREVLGEYTEIDQSVLSEIAIPTFPEEINLDSLEEVAEISERHGLIDESPNVDELVWEGAR</sequence>
<dbReference type="EMBL" id="JADBED010000001">
    <property type="protein sequence ID" value="MBE1523267.1"/>
    <property type="molecule type" value="Genomic_DNA"/>
</dbReference>
<dbReference type="PANTHER" id="PTHR30024">
    <property type="entry name" value="ALIPHATIC SULFONATES-BINDING PROTEIN-RELATED"/>
    <property type="match status" value="1"/>
</dbReference>
<comment type="caution">
    <text evidence="6">The sequence shown here is derived from an EMBL/GenBank/DDBJ whole genome shotgun (WGS) entry which is preliminary data.</text>
</comment>
<keyword evidence="7" id="KW-1185">Reference proteome</keyword>
<organism evidence="6 7">
    <name type="scientific">Nesterenkonia lutea</name>
    <dbReference type="NCBI Taxonomy" id="272919"/>
    <lineage>
        <taxon>Bacteria</taxon>
        <taxon>Bacillati</taxon>
        <taxon>Actinomycetota</taxon>
        <taxon>Actinomycetes</taxon>
        <taxon>Micrococcales</taxon>
        <taxon>Micrococcaceae</taxon>
        <taxon>Nesterenkonia</taxon>
    </lineage>
</organism>
<dbReference type="Pfam" id="PF09084">
    <property type="entry name" value="NMT1"/>
    <property type="match status" value="1"/>
</dbReference>
<evidence type="ECO:0000313" key="6">
    <source>
        <dbReference type="EMBL" id="MBE1523267.1"/>
    </source>
</evidence>
<evidence type="ECO:0000256" key="1">
    <source>
        <dbReference type="ARBA" id="ARBA00004418"/>
    </source>
</evidence>
<feature type="region of interest" description="Disordered" evidence="4">
    <location>
        <begin position="22"/>
        <end position="42"/>
    </location>
</feature>
<evidence type="ECO:0000256" key="4">
    <source>
        <dbReference type="SAM" id="MobiDB-lite"/>
    </source>
</evidence>
<feature type="compositionally biased region" description="Acidic residues" evidence="4">
    <location>
        <begin position="28"/>
        <end position="42"/>
    </location>
</feature>